<keyword evidence="2" id="KW-1003">Cell membrane</keyword>
<evidence type="ECO:0000256" key="3">
    <source>
        <dbReference type="ARBA" id="ARBA00022692"/>
    </source>
</evidence>
<evidence type="ECO:0000256" key="1">
    <source>
        <dbReference type="ARBA" id="ARBA00004651"/>
    </source>
</evidence>
<protein>
    <submittedName>
        <fullName evidence="7">LPS export ABC transporter permease LptF</fullName>
    </submittedName>
</protein>
<dbReference type="NCBIfam" id="TIGR04407">
    <property type="entry name" value="LptF_YjgP"/>
    <property type="match status" value="1"/>
</dbReference>
<keyword evidence="5 6" id="KW-0472">Membrane</keyword>
<dbReference type="InterPro" id="IPR030922">
    <property type="entry name" value="LptF"/>
</dbReference>
<name>A0A7X9IL32_9DELT</name>
<dbReference type="GO" id="GO:0043190">
    <property type="term" value="C:ATP-binding cassette (ABC) transporter complex"/>
    <property type="evidence" value="ECO:0007669"/>
    <property type="project" value="InterPro"/>
</dbReference>
<gene>
    <name evidence="7" type="primary">lptF</name>
    <name evidence="7" type="ORF">GYA55_14365</name>
</gene>
<dbReference type="Proteomes" id="UP000524246">
    <property type="component" value="Unassembled WGS sequence"/>
</dbReference>
<comment type="caution">
    <text evidence="7">The sequence shown here is derived from an EMBL/GenBank/DDBJ whole genome shotgun (WGS) entry which is preliminary data.</text>
</comment>
<feature type="transmembrane region" description="Helical" evidence="6">
    <location>
        <begin position="341"/>
        <end position="364"/>
    </location>
</feature>
<organism evidence="7 8">
    <name type="scientific">SAR324 cluster bacterium</name>
    <dbReference type="NCBI Taxonomy" id="2024889"/>
    <lineage>
        <taxon>Bacteria</taxon>
        <taxon>Deltaproteobacteria</taxon>
        <taxon>SAR324 cluster</taxon>
    </lineage>
</organism>
<keyword evidence="3 6" id="KW-0812">Transmembrane</keyword>
<dbReference type="PANTHER" id="PTHR33529">
    <property type="entry name" value="SLR0882 PROTEIN-RELATED"/>
    <property type="match status" value="1"/>
</dbReference>
<keyword evidence="4 6" id="KW-1133">Transmembrane helix</keyword>
<dbReference type="Pfam" id="PF03739">
    <property type="entry name" value="LptF_LptG"/>
    <property type="match status" value="1"/>
</dbReference>
<feature type="transmembrane region" description="Helical" evidence="6">
    <location>
        <begin position="12"/>
        <end position="33"/>
    </location>
</feature>
<accession>A0A7X9IL32</accession>
<dbReference type="GO" id="GO:0015920">
    <property type="term" value="P:lipopolysaccharide transport"/>
    <property type="evidence" value="ECO:0007669"/>
    <property type="project" value="TreeGrafter"/>
</dbReference>
<evidence type="ECO:0000256" key="6">
    <source>
        <dbReference type="SAM" id="Phobius"/>
    </source>
</evidence>
<feature type="transmembrane region" description="Helical" evidence="6">
    <location>
        <begin position="99"/>
        <end position="121"/>
    </location>
</feature>
<feature type="transmembrane region" description="Helical" evidence="6">
    <location>
        <begin position="53"/>
        <end position="78"/>
    </location>
</feature>
<evidence type="ECO:0000256" key="4">
    <source>
        <dbReference type="ARBA" id="ARBA00022989"/>
    </source>
</evidence>
<dbReference type="InterPro" id="IPR005495">
    <property type="entry name" value="LptG/LptF_permease"/>
</dbReference>
<evidence type="ECO:0000256" key="5">
    <source>
        <dbReference type="ARBA" id="ARBA00023136"/>
    </source>
</evidence>
<reference evidence="7 8" key="1">
    <citation type="journal article" date="2020" name="Biotechnol. Biofuels">
        <title>New insights from the biogas microbiome by comprehensive genome-resolved metagenomics of nearly 1600 species originating from multiple anaerobic digesters.</title>
        <authorList>
            <person name="Campanaro S."/>
            <person name="Treu L."/>
            <person name="Rodriguez-R L.M."/>
            <person name="Kovalovszki A."/>
            <person name="Ziels R.M."/>
            <person name="Maus I."/>
            <person name="Zhu X."/>
            <person name="Kougias P.G."/>
            <person name="Basile A."/>
            <person name="Luo G."/>
            <person name="Schluter A."/>
            <person name="Konstantinidis K.T."/>
            <person name="Angelidaki I."/>
        </authorList>
    </citation>
    <scope>NUCLEOTIDE SEQUENCE [LARGE SCALE GENOMIC DNA]</scope>
    <source>
        <strain evidence="7">AS27yjCOA_65</strain>
    </source>
</reference>
<comment type="subcellular location">
    <subcellularLocation>
        <location evidence="1">Cell membrane</location>
        <topology evidence="1">Multi-pass membrane protein</topology>
    </subcellularLocation>
</comment>
<sequence length="422" mass="46981">MKILSRYIIKESLLFFGITLFAFTAVLLTVQMLRFASLIINKGVGFYQIAKVFISIIPTFLEIAVPMAALLGVMLAFARLSGDSEIVVMRSSGVSLFQLIWPVTVFACFVLIISLCVSIYLRPWGYAHLNKTLFEIARSRTIAGLDPGVFNKLGNLTVYAEGIKHHSGILSRVLINDRRDPQHARIIIAQSGRILSNEETRTITFDLFDGDIHEIIEGKYIVTTFDTNNLEMNSDELLANDGKPTSQKSQEMSIVELNERSQRLALKLAEFQSLPDHNDDSLKKIFGDEADSVTEVVKKMNKLSLEIGRRSSIPFASFLLVFLGMPLGVHPPRTQRTWGIGLSSVLGLVVFVVYYGILSIGMAMAEGNSINPYVALWFPNFIALSASAVFTWKIASESWQSVADGALITLQRFTSETRGRLR</sequence>
<feature type="transmembrane region" description="Helical" evidence="6">
    <location>
        <begin position="312"/>
        <end position="329"/>
    </location>
</feature>
<evidence type="ECO:0000313" key="8">
    <source>
        <dbReference type="Proteomes" id="UP000524246"/>
    </source>
</evidence>
<evidence type="ECO:0000256" key="2">
    <source>
        <dbReference type="ARBA" id="ARBA00022475"/>
    </source>
</evidence>
<dbReference type="EMBL" id="JAAZON010000654">
    <property type="protein sequence ID" value="NMC64345.1"/>
    <property type="molecule type" value="Genomic_DNA"/>
</dbReference>
<dbReference type="GO" id="GO:0055085">
    <property type="term" value="P:transmembrane transport"/>
    <property type="evidence" value="ECO:0007669"/>
    <property type="project" value="InterPro"/>
</dbReference>
<feature type="transmembrane region" description="Helical" evidence="6">
    <location>
        <begin position="370"/>
        <end position="392"/>
    </location>
</feature>
<evidence type="ECO:0000313" key="7">
    <source>
        <dbReference type="EMBL" id="NMC64345.1"/>
    </source>
</evidence>
<dbReference type="AlphaFoldDB" id="A0A7X9IL32"/>
<dbReference type="PANTHER" id="PTHR33529:SF6">
    <property type="entry name" value="YJGP_YJGQ FAMILY PERMEASE"/>
    <property type="match status" value="1"/>
</dbReference>
<proteinExistence type="predicted"/>